<evidence type="ECO:0000313" key="3">
    <source>
        <dbReference type="Proteomes" id="UP001153269"/>
    </source>
</evidence>
<feature type="compositionally biased region" description="Polar residues" evidence="1">
    <location>
        <begin position="159"/>
        <end position="173"/>
    </location>
</feature>
<organism evidence="2 3">
    <name type="scientific">Pleuronectes platessa</name>
    <name type="common">European plaice</name>
    <dbReference type="NCBI Taxonomy" id="8262"/>
    <lineage>
        <taxon>Eukaryota</taxon>
        <taxon>Metazoa</taxon>
        <taxon>Chordata</taxon>
        <taxon>Craniata</taxon>
        <taxon>Vertebrata</taxon>
        <taxon>Euteleostomi</taxon>
        <taxon>Actinopterygii</taxon>
        <taxon>Neopterygii</taxon>
        <taxon>Teleostei</taxon>
        <taxon>Neoteleostei</taxon>
        <taxon>Acanthomorphata</taxon>
        <taxon>Carangaria</taxon>
        <taxon>Pleuronectiformes</taxon>
        <taxon>Pleuronectoidei</taxon>
        <taxon>Pleuronectidae</taxon>
        <taxon>Pleuronectes</taxon>
    </lineage>
</organism>
<evidence type="ECO:0000313" key="2">
    <source>
        <dbReference type="EMBL" id="CAB1419442.1"/>
    </source>
</evidence>
<reference evidence="2" key="1">
    <citation type="submission" date="2020-03" db="EMBL/GenBank/DDBJ databases">
        <authorList>
            <person name="Weist P."/>
        </authorList>
    </citation>
    <scope>NUCLEOTIDE SEQUENCE</scope>
</reference>
<proteinExistence type="predicted"/>
<accession>A0A9N7TVE0</accession>
<evidence type="ECO:0000256" key="1">
    <source>
        <dbReference type="SAM" id="MobiDB-lite"/>
    </source>
</evidence>
<feature type="compositionally biased region" description="Basic and acidic residues" evidence="1">
    <location>
        <begin position="72"/>
        <end position="88"/>
    </location>
</feature>
<name>A0A9N7TVE0_PLEPL</name>
<feature type="non-terminal residue" evidence="2">
    <location>
        <position position="1"/>
    </location>
</feature>
<dbReference type="Proteomes" id="UP001153269">
    <property type="component" value="Unassembled WGS sequence"/>
</dbReference>
<dbReference type="EMBL" id="CADEAL010000391">
    <property type="protein sequence ID" value="CAB1419442.1"/>
    <property type="molecule type" value="Genomic_DNA"/>
</dbReference>
<feature type="compositionally biased region" description="Basic and acidic residues" evidence="1">
    <location>
        <begin position="131"/>
        <end position="150"/>
    </location>
</feature>
<dbReference type="AlphaFoldDB" id="A0A9N7TVE0"/>
<sequence length="325" mass="34548">MRGARPTTGAGDRQSDRNRRGGKVSGKTGEESKTTDTGGGQAPETVTPRGDQCSKTTGKFVKSPRGPTGTLSKDEKEERDKRETRGGPEEGVTAPGGGQADEEKKECGKEEQQWPPLGAIKRGEPVAVTPRADRYRSQVEARGRQREGPGRGRSQGRGTDQSSSGNVEANPGETKNQFIADCSIIRRQGALSMSGLLAIVLGSLKLFAVGRKHAILRAEASPGTPSSPTFLPPPCLRGGTFCTLDGNSHARRQEFQPMNSGNFPVGRQKNTPSLALHLFVTADPLSPPQSPVLVVGPVPVRIRTEAASGRMQRGFAENTGEHHDG</sequence>
<comment type="caution">
    <text evidence="2">The sequence shown here is derived from an EMBL/GenBank/DDBJ whole genome shotgun (WGS) entry which is preliminary data.</text>
</comment>
<feature type="region of interest" description="Disordered" evidence="1">
    <location>
        <begin position="1"/>
        <end position="173"/>
    </location>
</feature>
<feature type="compositionally biased region" description="Basic and acidic residues" evidence="1">
    <location>
        <begin position="101"/>
        <end position="112"/>
    </location>
</feature>
<protein>
    <submittedName>
        <fullName evidence="2">Uncharacterized protein</fullName>
    </submittedName>
</protein>
<keyword evidence="3" id="KW-1185">Reference proteome</keyword>
<gene>
    <name evidence="2" type="ORF">PLEPLA_LOCUS7273</name>
</gene>